<name>A0AAU7Q7X7_9GAMM</name>
<dbReference type="EMBL" id="CP157947">
    <property type="protein sequence ID" value="XBS69264.1"/>
    <property type="molecule type" value="Genomic_DNA"/>
</dbReference>
<sequence length="266" mass="28724">MITVTATIPGGASASLLVNYYSPGALRNISILNTTTDPGSGITTIPRTTIVNGVQALVYFPTTIQYGDIITFFWNQLFIQMVYTGGPLVWVIDVNLSFVPEQTLAVGEYVVWYMIQDDVGNRTGSAPVLARITDSPISQATLLPPLLPPALNNLINLAAAQAGVVVTIPILSQTDVIHSSDRVTLHMALFTLQGQPIQIFNYLVIGRLPSPLVNVTYTIPTADLLNRNGVFADFYYDIFTVSQTPSFTLTSRATRAFVDTVPPGGS</sequence>
<evidence type="ECO:0000313" key="1">
    <source>
        <dbReference type="EMBL" id="XBS69264.1"/>
    </source>
</evidence>
<reference evidence="1" key="1">
    <citation type="submission" date="2024-06" db="EMBL/GenBank/DDBJ databases">
        <authorList>
            <person name="Coelho C."/>
            <person name="Bento M."/>
            <person name="Garcia E."/>
            <person name="Camelo A."/>
            <person name="Brandao I."/>
            <person name="Espirito Santo C."/>
            <person name="Trovao J."/>
            <person name="Verissimo A."/>
            <person name="Costa J."/>
            <person name="Tiago I."/>
        </authorList>
    </citation>
    <scope>NUCLEOTIDE SEQUENCE</scope>
    <source>
        <strain evidence="1">KWT182</strain>
    </source>
</reference>
<protein>
    <submittedName>
        <fullName evidence="1">Uncharacterized protein</fullName>
    </submittedName>
</protein>
<proteinExistence type="predicted"/>
<accession>A0AAU7Q7X7</accession>
<organism evidence="1">
    <name type="scientific">Acerihabitans sp. KWT182</name>
    <dbReference type="NCBI Taxonomy" id="3157919"/>
    <lineage>
        <taxon>Bacteria</taxon>
        <taxon>Pseudomonadati</taxon>
        <taxon>Pseudomonadota</taxon>
        <taxon>Gammaproteobacteria</taxon>
        <taxon>Enterobacterales</taxon>
        <taxon>Pectobacteriaceae</taxon>
        <taxon>Acerihabitans</taxon>
    </lineage>
</organism>
<dbReference type="AlphaFoldDB" id="A0AAU7Q7X7"/>
<gene>
    <name evidence="1" type="ORF">ABK905_22865</name>
</gene>